<dbReference type="STRING" id="1401685.P857_727"/>
<name>W2UZ66_9RICK</name>
<comment type="subcellular location">
    <subcellularLocation>
        <location evidence="1">Membrane</location>
        <topology evidence="1">Multi-pass membrane protein</topology>
    </subcellularLocation>
</comment>
<evidence type="ECO:0000313" key="6">
    <source>
        <dbReference type="EMBL" id="ETO91234.1"/>
    </source>
</evidence>
<evidence type="ECO:0000256" key="2">
    <source>
        <dbReference type="ARBA" id="ARBA00022692"/>
    </source>
</evidence>
<evidence type="ECO:0000313" key="7">
    <source>
        <dbReference type="Proteomes" id="UP000018951"/>
    </source>
</evidence>
<proteinExistence type="predicted"/>
<evidence type="ECO:0000256" key="1">
    <source>
        <dbReference type="ARBA" id="ARBA00004141"/>
    </source>
</evidence>
<keyword evidence="3 5" id="KW-1133">Transmembrane helix</keyword>
<dbReference type="Pfam" id="PF02674">
    <property type="entry name" value="Colicin_V"/>
    <property type="match status" value="1"/>
</dbReference>
<evidence type="ECO:0000256" key="5">
    <source>
        <dbReference type="SAM" id="Phobius"/>
    </source>
</evidence>
<evidence type="ECO:0000256" key="4">
    <source>
        <dbReference type="ARBA" id="ARBA00023136"/>
    </source>
</evidence>
<dbReference type="AlphaFoldDB" id="W2UZ66"/>
<sequence>MLDILSLGILILFSVVGFFRGAIKEVLLFLSLIASIVCALRYNILLLDNFGIGANFISIIVVGFVIMFVVNLLINICIGVLCLYIKGIRLGIVDRTLGMLIGYGKSIIIIFVIMLSVDIVYNAITPKKCDEPSSHDCEVEIPNFLVDSIAFQTFLWMNESISRVVPGFVFLEIQHIGDMITTSLERNVTRKETEEQP</sequence>
<dbReference type="GO" id="GO:0009403">
    <property type="term" value="P:toxin biosynthetic process"/>
    <property type="evidence" value="ECO:0007669"/>
    <property type="project" value="InterPro"/>
</dbReference>
<dbReference type="InterPro" id="IPR003825">
    <property type="entry name" value="Colicin-V_CvpA"/>
</dbReference>
<organism evidence="6 7">
    <name type="scientific">Candidatus Xenolissoclinum pacificiensis L6</name>
    <dbReference type="NCBI Taxonomy" id="1401685"/>
    <lineage>
        <taxon>Bacteria</taxon>
        <taxon>Pseudomonadati</taxon>
        <taxon>Pseudomonadota</taxon>
        <taxon>Alphaproteobacteria</taxon>
        <taxon>Rickettsiales</taxon>
        <taxon>Anaplasmataceae</taxon>
        <taxon>Candidatus Xenolissoclinum</taxon>
    </lineage>
</organism>
<comment type="caution">
    <text evidence="6">The sequence shown here is derived from an EMBL/GenBank/DDBJ whole genome shotgun (WGS) entry which is preliminary data.</text>
</comment>
<dbReference type="Proteomes" id="UP000018951">
    <property type="component" value="Unassembled WGS sequence"/>
</dbReference>
<feature type="transmembrane region" description="Helical" evidence="5">
    <location>
        <begin position="6"/>
        <end position="22"/>
    </location>
</feature>
<reference evidence="6 7" key="1">
    <citation type="journal article" date="2013" name="PLoS ONE">
        <title>Bacterial endosymbiosis in a chordate host: long-term co-evolution and conservation of secondary metabolism.</title>
        <authorList>
            <person name="Kwan J.C."/>
            <person name="Schmidt E.W."/>
        </authorList>
    </citation>
    <scope>NUCLEOTIDE SEQUENCE [LARGE SCALE GENOMIC DNA]</scope>
    <source>
        <strain evidence="7">L6</strain>
    </source>
</reference>
<accession>W2UZ66</accession>
<protein>
    <submittedName>
        <fullName evidence="6">Colicin V production family protein</fullName>
    </submittedName>
</protein>
<evidence type="ECO:0000256" key="3">
    <source>
        <dbReference type="ARBA" id="ARBA00022989"/>
    </source>
</evidence>
<feature type="transmembrane region" description="Helical" evidence="5">
    <location>
        <begin position="27"/>
        <end position="44"/>
    </location>
</feature>
<keyword evidence="2 5" id="KW-0812">Transmembrane</keyword>
<dbReference type="EMBL" id="AXCJ01000008">
    <property type="protein sequence ID" value="ETO91234.1"/>
    <property type="molecule type" value="Genomic_DNA"/>
</dbReference>
<dbReference type="GO" id="GO:0016020">
    <property type="term" value="C:membrane"/>
    <property type="evidence" value="ECO:0007669"/>
    <property type="project" value="UniProtKB-SubCell"/>
</dbReference>
<gene>
    <name evidence="6" type="ORF">P857_727</name>
</gene>
<keyword evidence="7" id="KW-1185">Reference proteome</keyword>
<feature type="transmembrane region" description="Helical" evidence="5">
    <location>
        <begin position="56"/>
        <end position="85"/>
    </location>
</feature>
<keyword evidence="4 5" id="KW-0472">Membrane</keyword>
<feature type="transmembrane region" description="Helical" evidence="5">
    <location>
        <begin position="106"/>
        <end position="124"/>
    </location>
</feature>